<feature type="signal peptide" evidence="7">
    <location>
        <begin position="1"/>
        <end position="27"/>
    </location>
</feature>
<dbReference type="Gene3D" id="3.40.50.200">
    <property type="entry name" value="Peptidase S8/S53 domain"/>
    <property type="match status" value="1"/>
</dbReference>
<dbReference type="InterPro" id="IPR023827">
    <property type="entry name" value="Peptidase_S8_Asp-AS"/>
</dbReference>
<dbReference type="GO" id="GO:0008233">
    <property type="term" value="F:peptidase activity"/>
    <property type="evidence" value="ECO:0007669"/>
    <property type="project" value="UniProtKB-KW"/>
</dbReference>
<dbReference type="InterPro" id="IPR036852">
    <property type="entry name" value="Peptidase_S8/S53_dom_sf"/>
</dbReference>
<dbReference type="InterPro" id="IPR000209">
    <property type="entry name" value="Peptidase_S8/S53_dom"/>
</dbReference>
<evidence type="ECO:0000313" key="10">
    <source>
        <dbReference type="Proteomes" id="UP000661918"/>
    </source>
</evidence>
<evidence type="ECO:0000259" key="8">
    <source>
        <dbReference type="Pfam" id="PF00082"/>
    </source>
</evidence>
<comment type="caution">
    <text evidence="9">The sequence shown here is derived from an EMBL/GenBank/DDBJ whole genome shotgun (WGS) entry which is preliminary data.</text>
</comment>
<dbReference type="PANTHER" id="PTHR43806">
    <property type="entry name" value="PEPTIDASE S8"/>
    <property type="match status" value="1"/>
</dbReference>
<accession>A0ABQ2GIP2</accession>
<comment type="similarity">
    <text evidence="1 5 6">Belongs to the peptidase S8 family.</text>
</comment>
<dbReference type="PROSITE" id="PS00138">
    <property type="entry name" value="SUBTILASE_SER"/>
    <property type="match status" value="1"/>
</dbReference>
<evidence type="ECO:0000256" key="2">
    <source>
        <dbReference type="ARBA" id="ARBA00022670"/>
    </source>
</evidence>
<keyword evidence="4 5" id="KW-0720">Serine protease</keyword>
<evidence type="ECO:0000256" key="7">
    <source>
        <dbReference type="SAM" id="SignalP"/>
    </source>
</evidence>
<name>A0ABQ2GIP2_9DEIO</name>
<evidence type="ECO:0000256" key="1">
    <source>
        <dbReference type="ARBA" id="ARBA00011073"/>
    </source>
</evidence>
<dbReference type="PROSITE" id="PS51892">
    <property type="entry name" value="SUBTILASE"/>
    <property type="match status" value="1"/>
</dbReference>
<dbReference type="SUPFAM" id="SSF52743">
    <property type="entry name" value="Subtilisin-like"/>
    <property type="match status" value="1"/>
</dbReference>
<dbReference type="PROSITE" id="PS00136">
    <property type="entry name" value="SUBTILASE_ASP"/>
    <property type="match status" value="1"/>
</dbReference>
<dbReference type="RefSeq" id="WP_188900735.1">
    <property type="nucleotide sequence ID" value="NZ_BMOM01000002.1"/>
</dbReference>
<feature type="active site" description="Charge relay system" evidence="5">
    <location>
        <position position="222"/>
    </location>
</feature>
<evidence type="ECO:0000256" key="3">
    <source>
        <dbReference type="ARBA" id="ARBA00022801"/>
    </source>
</evidence>
<feature type="active site" description="Charge relay system" evidence="5">
    <location>
        <position position="369"/>
    </location>
</feature>
<feature type="chain" id="PRO_5045472887" evidence="7">
    <location>
        <begin position="28"/>
        <end position="442"/>
    </location>
</feature>
<organism evidence="9 10">
    <name type="scientific">Deinococcus aerophilus</name>
    <dbReference type="NCBI Taxonomy" id="522488"/>
    <lineage>
        <taxon>Bacteria</taxon>
        <taxon>Thermotogati</taxon>
        <taxon>Deinococcota</taxon>
        <taxon>Deinococci</taxon>
        <taxon>Deinococcales</taxon>
        <taxon>Deinococcaceae</taxon>
        <taxon>Deinococcus</taxon>
    </lineage>
</organism>
<feature type="domain" description="Peptidase S8/S53" evidence="8">
    <location>
        <begin position="170"/>
        <end position="410"/>
    </location>
</feature>
<dbReference type="InterPro" id="IPR050131">
    <property type="entry name" value="Peptidase_S8_subtilisin-like"/>
</dbReference>
<gene>
    <name evidence="9" type="ORF">GCM10010841_03490</name>
</gene>
<dbReference type="Pfam" id="PF00082">
    <property type="entry name" value="Peptidase_S8"/>
    <property type="match status" value="1"/>
</dbReference>
<dbReference type="EMBL" id="BMOM01000002">
    <property type="protein sequence ID" value="GGL98388.1"/>
    <property type="molecule type" value="Genomic_DNA"/>
</dbReference>
<dbReference type="Proteomes" id="UP000661918">
    <property type="component" value="Unassembled WGS sequence"/>
</dbReference>
<keyword evidence="2 5" id="KW-0645">Protease</keyword>
<protein>
    <submittedName>
        <fullName evidence="9">Serine protease</fullName>
    </submittedName>
</protein>
<dbReference type="PANTHER" id="PTHR43806:SF11">
    <property type="entry name" value="CEREVISIN-RELATED"/>
    <property type="match status" value="1"/>
</dbReference>
<proteinExistence type="inferred from homology"/>
<dbReference type="PROSITE" id="PS51257">
    <property type="entry name" value="PROKAR_LIPOPROTEIN"/>
    <property type="match status" value="1"/>
</dbReference>
<keyword evidence="7" id="KW-0732">Signal</keyword>
<keyword evidence="3 5" id="KW-0378">Hydrolase</keyword>
<reference evidence="10" key="1">
    <citation type="journal article" date="2019" name="Int. J. Syst. Evol. Microbiol.">
        <title>The Global Catalogue of Microorganisms (GCM) 10K type strain sequencing project: providing services to taxonomists for standard genome sequencing and annotation.</title>
        <authorList>
            <consortium name="The Broad Institute Genomics Platform"/>
            <consortium name="The Broad Institute Genome Sequencing Center for Infectious Disease"/>
            <person name="Wu L."/>
            <person name="Ma J."/>
        </authorList>
    </citation>
    <scope>NUCLEOTIDE SEQUENCE [LARGE SCALE GENOMIC DNA]</scope>
    <source>
        <strain evidence="10">JCM 15443</strain>
    </source>
</reference>
<sequence>MSKISAVSLLSLALLSACSSTSPTAQAPAAARFAHIASVQLEPGDTAQALAKAVGGEVLEWKTSGCAADDSDNCVALIGFNQKLGAQNLRALGGRTVFIEPNRDVFSGGGIMTATMGGKATMWAGGKATMWAGGKATMWAGGQFAPIPENTALWQKIGLQQAQLQAPQLGAGVTVAVIDTGVDLVHPAFTEAFTDPSTWRDFYADDGIPQEEGSFGVGGYGHGTNITGIILQVAPGVKIMPLRVLGPDGSGDVIMVAQAIEWAVAQGAQLINLSLGSTEESKVIGNAIKKASKAGVVVVSSAGNDNKDRITYPAARMDKEWGVSVGSVNLNDVKSTFSNYAKELDIVAPGEQVYAPAPEGRMAAWSGTSMAAPMVTGGLALELSKNLNKTGKKDKDKADKVIEQLLKNTKEINEIADNKPFKDKLGKGRLDLVQFLNADQDD</sequence>
<evidence type="ECO:0000256" key="5">
    <source>
        <dbReference type="PROSITE-ProRule" id="PRU01240"/>
    </source>
</evidence>
<keyword evidence="10" id="KW-1185">Reference proteome</keyword>
<evidence type="ECO:0000256" key="4">
    <source>
        <dbReference type="ARBA" id="ARBA00022825"/>
    </source>
</evidence>
<dbReference type="InterPro" id="IPR015500">
    <property type="entry name" value="Peptidase_S8_subtilisin-rel"/>
</dbReference>
<dbReference type="PRINTS" id="PR00723">
    <property type="entry name" value="SUBTILISIN"/>
</dbReference>
<dbReference type="InterPro" id="IPR023828">
    <property type="entry name" value="Peptidase_S8_Ser-AS"/>
</dbReference>
<feature type="active site" description="Charge relay system" evidence="5">
    <location>
        <position position="179"/>
    </location>
</feature>
<dbReference type="GO" id="GO:0006508">
    <property type="term" value="P:proteolysis"/>
    <property type="evidence" value="ECO:0007669"/>
    <property type="project" value="UniProtKB-KW"/>
</dbReference>
<evidence type="ECO:0000256" key="6">
    <source>
        <dbReference type="RuleBase" id="RU003355"/>
    </source>
</evidence>
<evidence type="ECO:0000313" key="9">
    <source>
        <dbReference type="EMBL" id="GGL98388.1"/>
    </source>
</evidence>